<comment type="caution">
    <text evidence="1">The sequence shown here is derived from an EMBL/GenBank/DDBJ whole genome shotgun (WGS) entry which is preliminary data.</text>
</comment>
<dbReference type="Proteomes" id="UP000828390">
    <property type="component" value="Unassembled WGS sequence"/>
</dbReference>
<reference evidence="1" key="2">
    <citation type="submission" date="2020-11" db="EMBL/GenBank/DDBJ databases">
        <authorList>
            <person name="McCartney M.A."/>
            <person name="Auch B."/>
            <person name="Kono T."/>
            <person name="Mallez S."/>
            <person name="Becker A."/>
            <person name="Gohl D.M."/>
            <person name="Silverstein K.A.T."/>
            <person name="Koren S."/>
            <person name="Bechman K.B."/>
            <person name="Herman A."/>
            <person name="Abrahante J.E."/>
            <person name="Garbe J."/>
        </authorList>
    </citation>
    <scope>NUCLEOTIDE SEQUENCE</scope>
    <source>
        <strain evidence="1">Duluth1</strain>
        <tissue evidence="1">Whole animal</tissue>
    </source>
</reference>
<evidence type="ECO:0000313" key="1">
    <source>
        <dbReference type="EMBL" id="KAH3699745.1"/>
    </source>
</evidence>
<reference evidence="1" key="1">
    <citation type="journal article" date="2019" name="bioRxiv">
        <title>The Genome of the Zebra Mussel, Dreissena polymorpha: A Resource for Invasive Species Research.</title>
        <authorList>
            <person name="McCartney M.A."/>
            <person name="Auch B."/>
            <person name="Kono T."/>
            <person name="Mallez S."/>
            <person name="Zhang Y."/>
            <person name="Obille A."/>
            <person name="Becker A."/>
            <person name="Abrahante J.E."/>
            <person name="Garbe J."/>
            <person name="Badalamenti J.P."/>
            <person name="Herman A."/>
            <person name="Mangelson H."/>
            <person name="Liachko I."/>
            <person name="Sullivan S."/>
            <person name="Sone E.D."/>
            <person name="Koren S."/>
            <person name="Silverstein K.A.T."/>
            <person name="Beckman K.B."/>
            <person name="Gohl D.M."/>
        </authorList>
    </citation>
    <scope>NUCLEOTIDE SEQUENCE</scope>
    <source>
        <strain evidence="1">Duluth1</strain>
        <tissue evidence="1">Whole animal</tissue>
    </source>
</reference>
<evidence type="ECO:0000313" key="2">
    <source>
        <dbReference type="Proteomes" id="UP000828390"/>
    </source>
</evidence>
<keyword evidence="2" id="KW-1185">Reference proteome</keyword>
<protein>
    <submittedName>
        <fullName evidence="1">Uncharacterized protein</fullName>
    </submittedName>
</protein>
<organism evidence="1 2">
    <name type="scientific">Dreissena polymorpha</name>
    <name type="common">Zebra mussel</name>
    <name type="synonym">Mytilus polymorpha</name>
    <dbReference type="NCBI Taxonomy" id="45954"/>
    <lineage>
        <taxon>Eukaryota</taxon>
        <taxon>Metazoa</taxon>
        <taxon>Spiralia</taxon>
        <taxon>Lophotrochozoa</taxon>
        <taxon>Mollusca</taxon>
        <taxon>Bivalvia</taxon>
        <taxon>Autobranchia</taxon>
        <taxon>Heteroconchia</taxon>
        <taxon>Euheterodonta</taxon>
        <taxon>Imparidentia</taxon>
        <taxon>Neoheterodontei</taxon>
        <taxon>Myida</taxon>
        <taxon>Dreissenoidea</taxon>
        <taxon>Dreissenidae</taxon>
        <taxon>Dreissena</taxon>
    </lineage>
</organism>
<dbReference type="AlphaFoldDB" id="A0A9D3YI76"/>
<sequence>MYPNQANCQRLTVTSRSLCGPTCVAVMFRTYSLVLRPVLKMRSSLRRHLCSKTCILRSVPP</sequence>
<gene>
    <name evidence="1" type="ORF">DPMN_074707</name>
</gene>
<name>A0A9D3YI76_DREPO</name>
<accession>A0A9D3YI76</accession>
<proteinExistence type="predicted"/>
<dbReference type="EMBL" id="JAIWYP010000015">
    <property type="protein sequence ID" value="KAH3699745.1"/>
    <property type="molecule type" value="Genomic_DNA"/>
</dbReference>